<accession>Q8RV71</accession>
<reference evidence="2" key="1">
    <citation type="journal article" date="2005" name="Nature">
        <title>The map-based sequence of the rice genome.</title>
        <authorList>
            <consortium name="International rice genome sequencing project (IRGSP)"/>
            <person name="Matsumoto T."/>
            <person name="Wu J."/>
            <person name="Kanamori H."/>
            <person name="Katayose Y."/>
            <person name="Fujisawa M."/>
            <person name="Namiki N."/>
            <person name="Mizuno H."/>
            <person name="Yamamoto K."/>
            <person name="Antonio B.A."/>
            <person name="Baba T."/>
            <person name="Sakata K."/>
            <person name="Nagamura Y."/>
            <person name="Aoki H."/>
            <person name="Arikawa K."/>
            <person name="Arita K."/>
            <person name="Bito T."/>
            <person name="Chiden Y."/>
            <person name="Fujitsuka N."/>
            <person name="Fukunaka R."/>
            <person name="Hamada M."/>
            <person name="Harada C."/>
            <person name="Hayashi A."/>
            <person name="Hijishita S."/>
            <person name="Honda M."/>
            <person name="Hosokawa S."/>
            <person name="Ichikawa Y."/>
            <person name="Idonuma A."/>
            <person name="Iijima M."/>
            <person name="Ikeda M."/>
            <person name="Ikeno M."/>
            <person name="Ito K."/>
            <person name="Ito S."/>
            <person name="Ito T."/>
            <person name="Ito Y."/>
            <person name="Ito Y."/>
            <person name="Iwabuchi A."/>
            <person name="Kamiya K."/>
            <person name="Karasawa W."/>
            <person name="Kurita K."/>
            <person name="Katagiri S."/>
            <person name="Kikuta A."/>
            <person name="Kobayashi H."/>
            <person name="Kobayashi N."/>
            <person name="Machita K."/>
            <person name="Maehara T."/>
            <person name="Masukawa M."/>
            <person name="Mizubayashi T."/>
            <person name="Mukai Y."/>
            <person name="Nagasaki H."/>
            <person name="Nagata Y."/>
            <person name="Naito S."/>
            <person name="Nakashima M."/>
            <person name="Nakama Y."/>
            <person name="Nakamichi Y."/>
            <person name="Nakamura M."/>
            <person name="Meguro A."/>
            <person name="Negishi M."/>
            <person name="Ohta I."/>
            <person name="Ohta T."/>
            <person name="Okamoto M."/>
            <person name="Ono N."/>
            <person name="Saji S."/>
            <person name="Sakaguchi M."/>
            <person name="Sakai K."/>
            <person name="Shibata M."/>
            <person name="Shimokawa T."/>
            <person name="Song J."/>
            <person name="Takazaki Y."/>
            <person name="Terasawa K."/>
            <person name="Tsugane M."/>
            <person name="Tsuji K."/>
            <person name="Ueda S."/>
            <person name="Waki K."/>
            <person name="Yamagata H."/>
            <person name="Yamamoto M."/>
            <person name="Yamamoto S."/>
            <person name="Yamane H."/>
            <person name="Yoshiki S."/>
            <person name="Yoshihara R."/>
            <person name="Yukawa K."/>
            <person name="Zhong H."/>
            <person name="Yano M."/>
            <person name="Yuan Q."/>
            <person name="Ouyang S."/>
            <person name="Liu J."/>
            <person name="Jones K.M."/>
            <person name="Gansberger K."/>
            <person name="Moffat K."/>
            <person name="Hill J."/>
            <person name="Bera J."/>
            <person name="Fadrosh D."/>
            <person name="Jin S."/>
            <person name="Johri S."/>
            <person name="Kim M."/>
            <person name="Overton L."/>
            <person name="Reardon M."/>
            <person name="Tsitrin T."/>
            <person name="Vuong H."/>
            <person name="Weaver B."/>
            <person name="Ciecko A."/>
            <person name="Tallon L."/>
            <person name="Jackson J."/>
            <person name="Pai G."/>
            <person name="Aken S.V."/>
            <person name="Utterback T."/>
            <person name="Reidmuller S."/>
            <person name="Feldblyum T."/>
            <person name="Hsiao J."/>
            <person name="Zismann V."/>
            <person name="Iobst S."/>
            <person name="de Vazeille A.R."/>
            <person name="Buell C.R."/>
            <person name="Ying K."/>
            <person name="Li Y."/>
            <person name="Lu T."/>
            <person name="Huang Y."/>
            <person name="Zhao Q."/>
            <person name="Feng Q."/>
            <person name="Zhang L."/>
            <person name="Zhu J."/>
            <person name="Weng Q."/>
            <person name="Mu J."/>
            <person name="Lu Y."/>
            <person name="Fan D."/>
            <person name="Liu Y."/>
            <person name="Guan J."/>
            <person name="Zhang Y."/>
            <person name="Yu S."/>
            <person name="Liu X."/>
            <person name="Zhang Y."/>
            <person name="Hong G."/>
            <person name="Han B."/>
            <person name="Choisne N."/>
            <person name="Demange N."/>
            <person name="Orjeda G."/>
            <person name="Samain S."/>
            <person name="Cattolico L."/>
            <person name="Pelletier E."/>
            <person name="Couloux A."/>
            <person name="Segurens B."/>
            <person name="Wincker P."/>
            <person name="D'Hont A."/>
            <person name="Scarpelli C."/>
            <person name="Weissenbach J."/>
            <person name="Salanoubat M."/>
            <person name="Quetier F."/>
            <person name="Yu Y."/>
            <person name="Kim H.R."/>
            <person name="Rambo T."/>
            <person name="Currie J."/>
            <person name="Collura K."/>
            <person name="Luo M."/>
            <person name="Yang T."/>
            <person name="Ammiraju J.S.S."/>
            <person name="Engler F."/>
            <person name="Soderlund C."/>
            <person name="Wing R.A."/>
            <person name="Palmer L.E."/>
            <person name="de la Bastide M."/>
            <person name="Spiegel L."/>
            <person name="Nascimento L."/>
            <person name="Zutavern T."/>
            <person name="O'Shaughnessy A."/>
            <person name="Dike S."/>
            <person name="Dedhia N."/>
            <person name="Preston R."/>
            <person name="Balija V."/>
            <person name="McCombie W.R."/>
            <person name="Chow T."/>
            <person name="Chen H."/>
            <person name="Chung M."/>
            <person name="Chen C."/>
            <person name="Shaw J."/>
            <person name="Wu H."/>
            <person name="Hsiao K."/>
            <person name="Chao Y."/>
            <person name="Chu M."/>
            <person name="Cheng C."/>
            <person name="Hour A."/>
            <person name="Lee P."/>
            <person name="Lin S."/>
            <person name="Lin Y."/>
            <person name="Liou J."/>
            <person name="Liu S."/>
            <person name="Hsing Y."/>
            <person name="Raghuvanshi S."/>
            <person name="Mohanty A."/>
            <person name="Bharti A.K."/>
            <person name="Gaur A."/>
            <person name="Gupta V."/>
            <person name="Kumar D."/>
            <person name="Ravi V."/>
            <person name="Vij S."/>
            <person name="Kapur A."/>
            <person name="Khurana P."/>
            <person name="Khurana P."/>
            <person name="Khurana J.P."/>
            <person name="Tyagi A.K."/>
            <person name="Gaikwad K."/>
            <person name="Singh A."/>
            <person name="Dalal V."/>
            <person name="Srivastava S."/>
            <person name="Dixit A."/>
            <person name="Pal A.K."/>
            <person name="Ghazi I.A."/>
            <person name="Yadav M."/>
            <person name="Pandit A."/>
            <person name="Bhargava A."/>
            <person name="Sureshbabu K."/>
            <person name="Batra K."/>
            <person name="Sharma T.R."/>
            <person name="Mohapatra T."/>
            <person name="Singh N.K."/>
            <person name="Messing J."/>
            <person name="Nelson A.B."/>
            <person name="Fuks G."/>
            <person name="Kavchok S."/>
            <person name="Keizer G."/>
            <person name="Linton E."/>
            <person name="Llaca V."/>
            <person name="Song R."/>
            <person name="Tanyolac B."/>
            <person name="Young S."/>
            <person name="Ho-Il K."/>
            <person name="Hahn J.H."/>
            <person name="Sangsakoo G."/>
            <person name="Vanavichit A."/>
            <person name="de Mattos Luiz.A.T."/>
            <person name="Zimmer P.D."/>
            <person name="Malone G."/>
            <person name="Dellagostin O."/>
            <person name="de Oliveira A.C."/>
            <person name="Bevan M."/>
            <person name="Bancroft I."/>
            <person name="Minx P."/>
            <person name="Cordum H."/>
            <person name="Wilson R."/>
            <person name="Cheng Z."/>
            <person name="Jin W."/>
            <person name="Jiang J."/>
            <person name="Leong S.A."/>
            <person name="Iwama H."/>
            <person name="Gojobori T."/>
            <person name="Itoh T."/>
            <person name="Niimura Y."/>
            <person name="Fujii Y."/>
            <person name="Habara T."/>
            <person name="Sakai H."/>
            <person name="Sato Y."/>
            <person name="Wilson G."/>
            <person name="Kumar K."/>
            <person name="McCouch S."/>
            <person name="Juretic N."/>
            <person name="Hoen D."/>
            <person name="Wright S."/>
            <person name="Bruskiewich R."/>
            <person name="Bureau T."/>
            <person name="Miyao A."/>
            <person name="Hirochika H."/>
            <person name="Nishikawa T."/>
            <person name="Kadowaki K."/>
            <person name="Sugiura M."/>
            <person name="Burr B."/>
            <person name="Sasaki T."/>
        </authorList>
    </citation>
    <scope>NUCLEOTIDE SEQUENCE [LARGE SCALE GENOMIC DNA]</scope>
    <source>
        <strain evidence="2">cv. Nipponbare</strain>
    </source>
</reference>
<reference evidence="2" key="2">
    <citation type="journal article" date="2008" name="Nucleic Acids Res.">
        <title>The rice annotation project database (RAP-DB): 2008 update.</title>
        <authorList>
            <consortium name="The rice annotation project (RAP)"/>
        </authorList>
    </citation>
    <scope>GENOME REANNOTATION</scope>
    <source>
        <strain evidence="2">cv. Nipponbare</strain>
    </source>
</reference>
<dbReference type="GO" id="GO:0008168">
    <property type="term" value="F:methyltransferase activity"/>
    <property type="evidence" value="ECO:0007669"/>
    <property type="project" value="UniProtKB-KW"/>
</dbReference>
<dbReference type="PANTHER" id="PTHR31009">
    <property type="entry name" value="S-ADENOSYL-L-METHIONINE:CARBOXYL METHYLTRANSFERASE FAMILY PROTEIN"/>
    <property type="match status" value="1"/>
</dbReference>
<gene>
    <name evidence="1" type="primary">OSJNBa0061H20.17</name>
</gene>
<dbReference type="GO" id="GO:0032259">
    <property type="term" value="P:methylation"/>
    <property type="evidence" value="ECO:0007669"/>
    <property type="project" value="UniProtKB-KW"/>
</dbReference>
<dbReference type="InterPro" id="IPR005299">
    <property type="entry name" value="MeTrfase_7"/>
</dbReference>
<dbReference type="AlphaFoldDB" id="Q8RV71"/>
<keyword evidence="1" id="KW-0489">Methyltransferase</keyword>
<evidence type="ECO:0000313" key="2">
    <source>
        <dbReference type="Proteomes" id="UP000000763"/>
    </source>
</evidence>
<dbReference type="Proteomes" id="UP000000763">
    <property type="component" value="Chromosome 10"/>
</dbReference>
<dbReference type="SUPFAM" id="SSF53335">
    <property type="entry name" value="S-adenosyl-L-methionine-dependent methyltransferases"/>
    <property type="match status" value="1"/>
</dbReference>
<dbReference type="InterPro" id="IPR029063">
    <property type="entry name" value="SAM-dependent_MTases_sf"/>
</dbReference>
<proteinExistence type="predicted"/>
<evidence type="ECO:0000313" key="1">
    <source>
        <dbReference type="EMBL" id="AAM08853.1"/>
    </source>
</evidence>
<dbReference type="Pfam" id="PF03492">
    <property type="entry name" value="Methyltransf_7"/>
    <property type="match status" value="1"/>
</dbReference>
<keyword evidence="1" id="KW-0808">Transferase</keyword>
<organism evidence="1 2">
    <name type="scientific">Oryza sativa subsp. japonica</name>
    <name type="common">Rice</name>
    <dbReference type="NCBI Taxonomy" id="39947"/>
    <lineage>
        <taxon>Eukaryota</taxon>
        <taxon>Viridiplantae</taxon>
        <taxon>Streptophyta</taxon>
        <taxon>Embryophyta</taxon>
        <taxon>Tracheophyta</taxon>
        <taxon>Spermatophyta</taxon>
        <taxon>Magnoliopsida</taxon>
        <taxon>Liliopsida</taxon>
        <taxon>Poales</taxon>
        <taxon>Poaceae</taxon>
        <taxon>BOP clade</taxon>
        <taxon>Oryzoideae</taxon>
        <taxon>Oryzeae</taxon>
        <taxon>Oryzinae</taxon>
        <taxon>Oryza</taxon>
        <taxon>Oryza sativa</taxon>
    </lineage>
</organism>
<protein>
    <submittedName>
        <fullName evidence="1">S-adenosyl-L-methionine:salicylic acid carboxyl methyltransferase</fullName>
    </submittedName>
</protein>
<dbReference type="EMBL" id="AC113337">
    <property type="protein sequence ID" value="AAM08853.1"/>
    <property type="molecule type" value="Genomic_DNA"/>
</dbReference>
<name>Q8RV71_ORYSJ</name>
<dbReference type="Gene3D" id="3.40.50.150">
    <property type="entry name" value="Vaccinia Virus protein VP39"/>
    <property type="match status" value="1"/>
</dbReference>
<sequence length="238" mass="25344">MKPLIEAAVVDMFEAGLPARFGVADLDCASGPNALALISTAINAVHHHLLGPAPAAASRCDELTVLLNDLPTNDFTSAMTGLPLLRQKHSVVGSGVDYWPGVFVSVVPGTFYGRLFPERTMHLVCSSFSLHWLSKSRLVTPTGTKDLSLVPVGIVAESTRHLRDRGGGDGQPYLFTSSSTNIISSSHLFLFLLLSSNSSPSLPHHPFLFLLSNFSSNSSPSLPIIPPLTPLLPSPSSH</sequence>